<dbReference type="PANTHER" id="PTHR47506:SF1">
    <property type="entry name" value="HTH-TYPE TRANSCRIPTIONAL REGULATOR YJDC"/>
    <property type="match status" value="1"/>
</dbReference>
<evidence type="ECO:0000256" key="3">
    <source>
        <dbReference type="ARBA" id="ARBA00023163"/>
    </source>
</evidence>
<evidence type="ECO:0000256" key="4">
    <source>
        <dbReference type="PROSITE-ProRule" id="PRU00335"/>
    </source>
</evidence>
<name>A0ABY8IM12_9HYPH</name>
<feature type="domain" description="HTH tetR-type" evidence="5">
    <location>
        <begin position="4"/>
        <end position="64"/>
    </location>
</feature>
<dbReference type="Pfam" id="PF21993">
    <property type="entry name" value="TetR_C_13_2"/>
    <property type="match status" value="1"/>
</dbReference>
<dbReference type="InterPro" id="IPR009057">
    <property type="entry name" value="Homeodomain-like_sf"/>
</dbReference>
<accession>A0ABY8IM12</accession>
<reference evidence="6" key="1">
    <citation type="journal article" date="2019" name="Phytopathology">
        <title>A Novel Group of Rhizobium tumorigenes-Like Agrobacteria Associated with Crown Gall Disease of Rhododendron and Blueberry.</title>
        <authorList>
            <person name="Kuzmanovic N."/>
            <person name="Behrens P."/>
            <person name="Idczak E."/>
            <person name="Wagner S."/>
            <person name="Gotz M."/>
            <person name="Sproer C."/>
            <person name="Bunk B."/>
            <person name="Overmann J."/>
            <person name="Smalla K."/>
        </authorList>
    </citation>
    <scope>NUCLEOTIDE SEQUENCE</scope>
    <source>
        <strain evidence="6">Rho-6.2</strain>
    </source>
</reference>
<dbReference type="Proteomes" id="UP000318939">
    <property type="component" value="Chromosome"/>
</dbReference>
<evidence type="ECO:0000313" key="6">
    <source>
        <dbReference type="EMBL" id="WFS24632.1"/>
    </source>
</evidence>
<dbReference type="EMBL" id="CP117267">
    <property type="protein sequence ID" value="WFS24632.1"/>
    <property type="molecule type" value="Genomic_DNA"/>
</dbReference>
<evidence type="ECO:0000256" key="1">
    <source>
        <dbReference type="ARBA" id="ARBA00023015"/>
    </source>
</evidence>
<keyword evidence="1" id="KW-0805">Transcription regulation</keyword>
<dbReference type="SUPFAM" id="SSF46689">
    <property type="entry name" value="Homeodomain-like"/>
    <property type="match status" value="1"/>
</dbReference>
<dbReference type="PROSITE" id="PS50977">
    <property type="entry name" value="HTH_TETR_2"/>
    <property type="match status" value="1"/>
</dbReference>
<protein>
    <submittedName>
        <fullName evidence="6">TetR/AcrR family transcriptional regulator</fullName>
    </submittedName>
</protein>
<dbReference type="SUPFAM" id="SSF48498">
    <property type="entry name" value="Tetracyclin repressor-like, C-terminal domain"/>
    <property type="match status" value="1"/>
</dbReference>
<dbReference type="InterPro" id="IPR001647">
    <property type="entry name" value="HTH_TetR"/>
</dbReference>
<keyword evidence="3" id="KW-0804">Transcription</keyword>
<evidence type="ECO:0000259" key="5">
    <source>
        <dbReference type="PROSITE" id="PS50977"/>
    </source>
</evidence>
<dbReference type="PANTHER" id="PTHR47506">
    <property type="entry name" value="TRANSCRIPTIONAL REGULATORY PROTEIN"/>
    <property type="match status" value="1"/>
</dbReference>
<feature type="DNA-binding region" description="H-T-H motif" evidence="4">
    <location>
        <begin position="27"/>
        <end position="46"/>
    </location>
</feature>
<sequence>MKAVFERQDVVRLLAEVFRDLGYDGTTLNSITERIGVGKGSLYHFFPGGKEEMAAAVLADVDAWFEREIYEPLRRGEPNAAIAAMLDNVMIYFRSGSRICLVGTFAMVATRDTFGASIACYFRRWIAALSDALRRAGQPADLADIEAERMVMTIQGGIVLARALDDTEVFRRAVENMRAVYR</sequence>
<proteinExistence type="predicted"/>
<gene>
    <name evidence="6" type="ORF">PR018_08100</name>
</gene>
<dbReference type="Pfam" id="PF00440">
    <property type="entry name" value="TetR_N"/>
    <property type="match status" value="1"/>
</dbReference>
<dbReference type="InterPro" id="IPR036271">
    <property type="entry name" value="Tet_transcr_reg_TetR-rel_C_sf"/>
</dbReference>
<keyword evidence="7" id="KW-1185">Reference proteome</keyword>
<dbReference type="InterPro" id="IPR054156">
    <property type="entry name" value="YxaF_TetR_C"/>
</dbReference>
<evidence type="ECO:0000256" key="2">
    <source>
        <dbReference type="ARBA" id="ARBA00023125"/>
    </source>
</evidence>
<dbReference type="Gene3D" id="1.10.357.10">
    <property type="entry name" value="Tetracycline Repressor, domain 2"/>
    <property type="match status" value="1"/>
</dbReference>
<reference evidence="6" key="2">
    <citation type="journal article" date="2023" name="MicrobiologyOpen">
        <title>Genomics of the tumorigenes clade of the family Rhizobiaceae and description of Rhizobium rhododendri sp. nov.</title>
        <authorList>
            <person name="Kuzmanovic N."/>
            <person name="diCenzo G.C."/>
            <person name="Bunk B."/>
            <person name="Sproeer C."/>
            <person name="Fruehling A."/>
            <person name="Neumann-Schaal M."/>
            <person name="Overmann J."/>
            <person name="Smalla K."/>
        </authorList>
    </citation>
    <scope>NUCLEOTIDE SEQUENCE</scope>
    <source>
        <strain evidence="6">Rho-6.2</strain>
    </source>
</reference>
<evidence type="ECO:0000313" key="7">
    <source>
        <dbReference type="Proteomes" id="UP000318939"/>
    </source>
</evidence>
<dbReference type="RefSeq" id="WP_142829208.1">
    <property type="nucleotide sequence ID" value="NZ_CP117267.1"/>
</dbReference>
<keyword evidence="2 4" id="KW-0238">DNA-binding</keyword>
<organism evidence="6 7">
    <name type="scientific">Rhizobium rhododendri</name>
    <dbReference type="NCBI Taxonomy" id="2506430"/>
    <lineage>
        <taxon>Bacteria</taxon>
        <taxon>Pseudomonadati</taxon>
        <taxon>Pseudomonadota</taxon>
        <taxon>Alphaproteobacteria</taxon>
        <taxon>Hyphomicrobiales</taxon>
        <taxon>Rhizobiaceae</taxon>
        <taxon>Rhizobium/Agrobacterium group</taxon>
        <taxon>Rhizobium</taxon>
    </lineage>
</organism>